<accession>A0A316DAC6</accession>
<reference evidence="1 2" key="1">
    <citation type="submission" date="2018-05" db="EMBL/GenBank/DDBJ databases">
        <title>Genomic Encyclopedia of Type Strains, Phase IV (KMG-IV): sequencing the most valuable type-strain genomes for metagenomic binning, comparative biology and taxonomic classification.</title>
        <authorList>
            <person name="Goeker M."/>
        </authorList>
    </citation>
    <scope>NUCLEOTIDE SEQUENCE [LARGE SCALE GENOMIC DNA]</scope>
    <source>
        <strain evidence="1 2">DSM 18773</strain>
    </source>
</reference>
<evidence type="ECO:0000313" key="1">
    <source>
        <dbReference type="EMBL" id="PWK13337.1"/>
    </source>
</evidence>
<dbReference type="Proteomes" id="UP000245634">
    <property type="component" value="Unassembled WGS sequence"/>
</dbReference>
<protein>
    <submittedName>
        <fullName evidence="1">Uncharacterized protein</fullName>
    </submittedName>
</protein>
<gene>
    <name evidence="1" type="ORF">C7459_1073</name>
</gene>
<keyword evidence="2" id="KW-1185">Reference proteome</keyword>
<evidence type="ECO:0000313" key="2">
    <source>
        <dbReference type="Proteomes" id="UP000245634"/>
    </source>
</evidence>
<name>A0A316DAC6_9BACL</name>
<comment type="caution">
    <text evidence="1">The sequence shown here is derived from an EMBL/GenBank/DDBJ whole genome shotgun (WGS) entry which is preliminary data.</text>
</comment>
<dbReference type="InterPro" id="IPR043733">
    <property type="entry name" value="DUF5677"/>
</dbReference>
<organism evidence="1 2">
    <name type="scientific">Tumebacillus permanentifrigoris</name>
    <dbReference type="NCBI Taxonomy" id="378543"/>
    <lineage>
        <taxon>Bacteria</taxon>
        <taxon>Bacillati</taxon>
        <taxon>Bacillota</taxon>
        <taxon>Bacilli</taxon>
        <taxon>Bacillales</taxon>
        <taxon>Alicyclobacillaceae</taxon>
        <taxon>Tumebacillus</taxon>
    </lineage>
</organism>
<dbReference type="Pfam" id="PF18928">
    <property type="entry name" value="DUF5677"/>
    <property type="match status" value="1"/>
</dbReference>
<dbReference type="AlphaFoldDB" id="A0A316DAC6"/>
<sequence>METPHDCLLNSERPKSLLFHLDKSAAVLESCVNYGTHIFSSLMEKGVDEYFETIPPLFYRHILEMTDATQVLLHQGVADPTDVLLRSAFEAFLGLEFITTKNTELRCKSYIVADTVSELKIYRSDDYRDIVGSDSILDSEIKSKQAGLESPRYHSVYKEYLRTKKANKNRPPNWYSLFDGPKNLSSLSKELDRYDWYSALYSSFSQVSHASNILRKIWSDPNTGHLEIRGLRSVQKLNTNIELTIGFIVEASLLILENYFPDQSPNFKQWYLKEIHEFRQSLLNAPKYDFRW</sequence>
<dbReference type="EMBL" id="QGGL01000007">
    <property type="protein sequence ID" value="PWK13337.1"/>
    <property type="molecule type" value="Genomic_DNA"/>
</dbReference>
<proteinExistence type="predicted"/>